<sequence length="275" mass="30471">MNDISPQERHRFKSIRYQDIGQGPVILLGHAYLWDSTMWQHQIAVLSQHFRCIVPDFWGHGESEAAPSASATLADYASLINELLEHLGIEQMGVAGHSLGGSWAIELGVLAPAKVKSLALLDSFAGLEPEVVNLKYQALLREAESAQCFSQTFIDFFTPLQFGLNTAQRQPELVAQFRACLAQYQGDAVSALAQAGRMWFGRRDSFEDAENFALPCLLLVGAQDRIRSVLESHLMLDGVTGSRLELIAEAGHLTPLEQPEEVTGHLLPFFRHTME</sequence>
<dbReference type="OrthoDB" id="9779853at2"/>
<dbReference type="STRING" id="265726.KY46_06910"/>
<dbReference type="PRINTS" id="PR00412">
    <property type="entry name" value="EPOXHYDRLASE"/>
</dbReference>
<dbReference type="PATRIC" id="fig|265726.11.peg.3434"/>
<dbReference type="PANTHER" id="PTHR43798:SF29">
    <property type="entry name" value="AB HYDROLASE-1 DOMAIN-CONTAINING PROTEIN"/>
    <property type="match status" value="1"/>
</dbReference>
<comment type="caution">
    <text evidence="2">The sequence shown here is derived from an EMBL/GenBank/DDBJ whole genome shotgun (WGS) entry which is preliminary data.</text>
</comment>
<protein>
    <recommendedName>
        <fullName evidence="1">AB hydrolase-1 domain-containing protein</fullName>
    </recommendedName>
</protein>
<dbReference type="Pfam" id="PF00561">
    <property type="entry name" value="Abhydrolase_1"/>
    <property type="match status" value="1"/>
</dbReference>
<dbReference type="EMBL" id="JWYV01000004">
    <property type="protein sequence ID" value="KKD00381.1"/>
    <property type="molecule type" value="Genomic_DNA"/>
</dbReference>
<organism evidence="2 3">
    <name type="scientific">Photobacterium halotolerans</name>
    <dbReference type="NCBI Taxonomy" id="265726"/>
    <lineage>
        <taxon>Bacteria</taxon>
        <taxon>Pseudomonadati</taxon>
        <taxon>Pseudomonadota</taxon>
        <taxon>Gammaproteobacteria</taxon>
        <taxon>Vibrionales</taxon>
        <taxon>Vibrionaceae</taxon>
        <taxon>Photobacterium</taxon>
    </lineage>
</organism>
<dbReference type="PANTHER" id="PTHR43798">
    <property type="entry name" value="MONOACYLGLYCEROL LIPASE"/>
    <property type="match status" value="1"/>
</dbReference>
<dbReference type="InterPro" id="IPR000073">
    <property type="entry name" value="AB_hydrolase_1"/>
</dbReference>
<dbReference type="InterPro" id="IPR050266">
    <property type="entry name" value="AB_hydrolase_sf"/>
</dbReference>
<dbReference type="Proteomes" id="UP000033633">
    <property type="component" value="Unassembled WGS sequence"/>
</dbReference>
<dbReference type="SUPFAM" id="SSF53474">
    <property type="entry name" value="alpha/beta-Hydrolases"/>
    <property type="match status" value="1"/>
</dbReference>
<evidence type="ECO:0000313" key="2">
    <source>
        <dbReference type="EMBL" id="KKD00381.1"/>
    </source>
</evidence>
<feature type="domain" description="AB hydrolase-1" evidence="1">
    <location>
        <begin position="24"/>
        <end position="258"/>
    </location>
</feature>
<reference evidence="2 3" key="1">
    <citation type="submission" date="2014-12" db="EMBL/GenBank/DDBJ databases">
        <title>Mercury Reductase activity and rhizosphere competence traits in the genome of root associated Photobacterium halotolerans MELD1.</title>
        <authorList>
            <person name="Mathew D.C."/>
            <person name="Huang C.-C."/>
        </authorList>
    </citation>
    <scope>NUCLEOTIDE SEQUENCE [LARGE SCALE GENOMIC DNA]</scope>
    <source>
        <strain evidence="2 3">MELD1</strain>
    </source>
</reference>
<gene>
    <name evidence="2" type="ORF">KY46_06910</name>
</gene>
<proteinExistence type="predicted"/>
<dbReference type="InterPro" id="IPR029058">
    <property type="entry name" value="AB_hydrolase_fold"/>
</dbReference>
<evidence type="ECO:0000313" key="3">
    <source>
        <dbReference type="Proteomes" id="UP000033633"/>
    </source>
</evidence>
<name>A0A0F5VDY5_9GAMM</name>
<dbReference type="AlphaFoldDB" id="A0A0F5VDY5"/>
<dbReference type="RefSeq" id="WP_046219914.1">
    <property type="nucleotide sequence ID" value="NZ_JWYV01000004.1"/>
</dbReference>
<dbReference type="Gene3D" id="3.40.50.1820">
    <property type="entry name" value="alpha/beta hydrolase"/>
    <property type="match status" value="1"/>
</dbReference>
<dbReference type="InterPro" id="IPR000639">
    <property type="entry name" value="Epox_hydrolase-like"/>
</dbReference>
<keyword evidence="3" id="KW-1185">Reference proteome</keyword>
<dbReference type="GO" id="GO:0003824">
    <property type="term" value="F:catalytic activity"/>
    <property type="evidence" value="ECO:0007669"/>
    <property type="project" value="InterPro"/>
</dbReference>
<dbReference type="PRINTS" id="PR00111">
    <property type="entry name" value="ABHYDROLASE"/>
</dbReference>
<accession>A0A0F5VDY5</accession>
<evidence type="ECO:0000259" key="1">
    <source>
        <dbReference type="Pfam" id="PF00561"/>
    </source>
</evidence>